<dbReference type="SMART" id="SM00458">
    <property type="entry name" value="RICIN"/>
    <property type="match status" value="1"/>
</dbReference>
<dbReference type="InterPro" id="IPR003961">
    <property type="entry name" value="FN3_dom"/>
</dbReference>
<keyword evidence="5" id="KW-1185">Reference proteome</keyword>
<dbReference type="Gene3D" id="2.60.40.10">
    <property type="entry name" value="Immunoglobulins"/>
    <property type="match status" value="1"/>
</dbReference>
<feature type="domain" description="Fibronectin type-III" evidence="3">
    <location>
        <begin position="193"/>
        <end position="288"/>
    </location>
</feature>
<dbReference type="PROSITE" id="PS50231">
    <property type="entry name" value="RICIN_B_LECTIN"/>
    <property type="match status" value="1"/>
</dbReference>
<dbReference type="PROSITE" id="PS50853">
    <property type="entry name" value="FN3"/>
    <property type="match status" value="1"/>
</dbReference>
<dbReference type="Proteomes" id="UP001425155">
    <property type="component" value="Unassembled WGS sequence"/>
</dbReference>
<keyword evidence="2" id="KW-0119">Carbohydrate metabolism</keyword>
<evidence type="ECO:0000256" key="2">
    <source>
        <dbReference type="ARBA" id="ARBA00023326"/>
    </source>
</evidence>
<dbReference type="CDD" id="cd00161">
    <property type="entry name" value="beta-trefoil_Ricin-like"/>
    <property type="match status" value="1"/>
</dbReference>
<dbReference type="InterPro" id="IPR035992">
    <property type="entry name" value="Ricin_B-like_lectins"/>
</dbReference>
<dbReference type="CDD" id="cd00063">
    <property type="entry name" value="FN3"/>
    <property type="match status" value="1"/>
</dbReference>
<dbReference type="SMART" id="SM00060">
    <property type="entry name" value="FN3"/>
    <property type="match status" value="1"/>
</dbReference>
<gene>
    <name evidence="4" type="ORF">WJX64_11290</name>
</gene>
<protein>
    <submittedName>
        <fullName evidence="4">RICIN domain-containing protein</fullName>
    </submittedName>
</protein>
<dbReference type="InterPro" id="IPR000772">
    <property type="entry name" value="Ricin_B_lectin"/>
</dbReference>
<keyword evidence="1" id="KW-0326">Glycosidase</keyword>
<comment type="caution">
    <text evidence="4">The sequence shown here is derived from an EMBL/GenBank/DDBJ whole genome shotgun (WGS) entry which is preliminary data.</text>
</comment>
<evidence type="ECO:0000313" key="4">
    <source>
        <dbReference type="EMBL" id="MEN1947132.1"/>
    </source>
</evidence>
<dbReference type="SUPFAM" id="SSF49265">
    <property type="entry name" value="Fibronectin type III"/>
    <property type="match status" value="1"/>
</dbReference>
<dbReference type="Pfam" id="PF00041">
    <property type="entry name" value="fn3"/>
    <property type="match status" value="1"/>
</dbReference>
<dbReference type="EMBL" id="JBCLVG010000002">
    <property type="protein sequence ID" value="MEN1947132.1"/>
    <property type="molecule type" value="Genomic_DNA"/>
</dbReference>
<dbReference type="RefSeq" id="WP_342114066.1">
    <property type="nucleotide sequence ID" value="NZ_JBCAUN010000002.1"/>
</dbReference>
<reference evidence="4 5" key="1">
    <citation type="submission" date="2024-03" db="EMBL/GenBank/DDBJ databases">
        <title>YIM 134122 draft genome.</title>
        <authorList>
            <person name="Zuo S."/>
            <person name="Xiong L."/>
        </authorList>
    </citation>
    <scope>NUCLEOTIDE SEQUENCE [LARGE SCALE GENOMIC DNA]</scope>
    <source>
        <strain evidence="4 5">YIM 134122</strain>
    </source>
</reference>
<dbReference type="Pfam" id="PF14200">
    <property type="entry name" value="RicinB_lectin_2"/>
    <property type="match status" value="2"/>
</dbReference>
<sequence>MTRPLHTVGGALILATALLFATAIPSYADWVVNRSTASASSSAGTISVTQSGFAGLATTYSASSTMIATSVTVQNTGTLSGTFSSSAALASGSNATIAAKTAVKVWPQTTGNPCTSPAPASALSGTWASVPALSGSLSGGASVTYCILTTLPAADQTVVASVAPTLSVKLAGTGSWTSTALTPVTQSVADLTAPSIPTGLAASSTVARGTTLTWNASSDVVGVTGYRVYRNTTGTTTYTLLATVGSTTTFTDSGLDPSKTYYYTVAAIDGAGNESTKSAQVAVTTPAPTSPTSWYRILNDNSGKCLDVFGEQTTDSTDLIIWPCHGHNNQQFQLQPVTGGFKVIPRHAPGLAWALPQVASTTAGTQVLMRTYSAADRWYWTVVPVPGTNSYQFKSVRSGMCLSLDDASSTDGALLEQRACASTNPTLTAPEQTFTLVLAG</sequence>
<dbReference type="SUPFAM" id="SSF50370">
    <property type="entry name" value="Ricin B-like lectins"/>
    <property type="match status" value="1"/>
</dbReference>
<dbReference type="InterPro" id="IPR036116">
    <property type="entry name" value="FN3_sf"/>
</dbReference>
<evidence type="ECO:0000313" key="5">
    <source>
        <dbReference type="Proteomes" id="UP001425155"/>
    </source>
</evidence>
<organism evidence="4 5">
    <name type="scientific">Leifsonia stereocauli</name>
    <dbReference type="NCBI Taxonomy" id="3134136"/>
    <lineage>
        <taxon>Bacteria</taxon>
        <taxon>Bacillati</taxon>
        <taxon>Actinomycetota</taxon>
        <taxon>Actinomycetes</taxon>
        <taxon>Micrococcales</taxon>
        <taxon>Microbacteriaceae</taxon>
        <taxon>Leifsonia</taxon>
    </lineage>
</organism>
<dbReference type="InterPro" id="IPR013783">
    <property type="entry name" value="Ig-like_fold"/>
</dbReference>
<dbReference type="Gene3D" id="2.80.10.50">
    <property type="match status" value="1"/>
</dbReference>
<proteinExistence type="predicted"/>
<accession>A0ABU9W562</accession>
<evidence type="ECO:0000256" key="1">
    <source>
        <dbReference type="ARBA" id="ARBA00023295"/>
    </source>
</evidence>
<keyword evidence="1" id="KW-0378">Hydrolase</keyword>
<evidence type="ECO:0000259" key="3">
    <source>
        <dbReference type="PROSITE" id="PS50853"/>
    </source>
</evidence>
<keyword evidence="2" id="KW-0624">Polysaccharide degradation</keyword>
<name>A0ABU9W562_9MICO</name>